<name>A0ABM7PPQ1_9BACT</name>
<protein>
    <submittedName>
        <fullName evidence="1">Uncharacterized protein</fullName>
    </submittedName>
</protein>
<sequence>MEALQERKSETCRFAGTRLGSGENIATLENEWDCLFLDRGSLLVALICDSAQQFG</sequence>
<keyword evidence="2" id="KW-1185">Reference proteome</keyword>
<organism evidence="1 2">
    <name type="scientific">Desulfoluna limicola</name>
    <dbReference type="NCBI Taxonomy" id="2810562"/>
    <lineage>
        <taxon>Bacteria</taxon>
        <taxon>Pseudomonadati</taxon>
        <taxon>Thermodesulfobacteriota</taxon>
        <taxon>Desulfobacteria</taxon>
        <taxon>Desulfobacterales</taxon>
        <taxon>Desulfolunaceae</taxon>
        <taxon>Desulfoluna</taxon>
    </lineage>
</organism>
<reference evidence="1 2" key="1">
    <citation type="submission" date="2021-02" db="EMBL/GenBank/DDBJ databases">
        <title>Complete genome of Desulfoluna sp. strain ASN36.</title>
        <authorList>
            <person name="Takahashi A."/>
            <person name="Kojima H."/>
            <person name="Fukui M."/>
        </authorList>
    </citation>
    <scope>NUCLEOTIDE SEQUENCE [LARGE SCALE GENOMIC DNA]</scope>
    <source>
        <strain evidence="1 2">ASN36</strain>
    </source>
</reference>
<accession>A0ABM7PPQ1</accession>
<gene>
    <name evidence="1" type="ORF">DSLASN_47590</name>
</gene>
<evidence type="ECO:0000313" key="1">
    <source>
        <dbReference type="EMBL" id="BCS99127.1"/>
    </source>
</evidence>
<proteinExistence type="predicted"/>
<dbReference type="Proteomes" id="UP001320148">
    <property type="component" value="Chromosome"/>
</dbReference>
<evidence type="ECO:0000313" key="2">
    <source>
        <dbReference type="Proteomes" id="UP001320148"/>
    </source>
</evidence>
<dbReference type="EMBL" id="AP024488">
    <property type="protein sequence ID" value="BCS99127.1"/>
    <property type="molecule type" value="Genomic_DNA"/>
</dbReference>